<dbReference type="GeneID" id="38279614"/>
<geneLocation type="chloroplast" evidence="4"/>
<dbReference type="SUPFAM" id="SSF50104">
    <property type="entry name" value="Translation proteins SH3-like domain"/>
    <property type="match status" value="1"/>
</dbReference>
<dbReference type="InterPro" id="IPR008991">
    <property type="entry name" value="Translation_prot_SH3-like_sf"/>
</dbReference>
<dbReference type="Pfam" id="PF01245">
    <property type="entry name" value="Ribosomal_L19"/>
    <property type="match status" value="1"/>
</dbReference>
<dbReference type="Gene3D" id="2.30.30.790">
    <property type="match status" value="1"/>
</dbReference>
<dbReference type="RefSeq" id="YP_009519696.1">
    <property type="nucleotide sequence ID" value="NC_039528.1"/>
</dbReference>
<comment type="similarity">
    <text evidence="1">Belongs to the bacterial ribosomal protein bL19 family.</text>
</comment>
<reference evidence="4" key="2">
    <citation type="journal article" date="2019" name="Mol. Phylogenet. Evol.">
        <title>Reassessment of the classification of bryopsidales (chlorophyta) based on chloroplast phylogenomic analyses.</title>
        <authorList>
            <person name="Cremen M.C."/>
            <person name="Leliaert F."/>
            <person name="West J."/>
            <person name="Lam D.W."/>
            <person name="Shimada S."/>
            <person name="Lopez-Bautista J.M."/>
            <person name="Verbruggen H."/>
        </authorList>
    </citation>
    <scope>NUCLEOTIDE SEQUENCE</scope>
</reference>
<evidence type="ECO:0000256" key="1">
    <source>
        <dbReference type="ARBA" id="ARBA00005781"/>
    </source>
</evidence>
<accession>A0A386B1V4</accession>
<dbReference type="InterPro" id="IPR038657">
    <property type="entry name" value="Ribosomal_bL19_sf"/>
</dbReference>
<name>A0A386B1V4_9CHLO</name>
<dbReference type="GO" id="GO:0003735">
    <property type="term" value="F:structural constituent of ribosome"/>
    <property type="evidence" value="ECO:0007669"/>
    <property type="project" value="InterPro"/>
</dbReference>
<keyword evidence="3" id="KW-0687">Ribonucleoprotein</keyword>
<keyword evidence="4" id="KW-0934">Plastid</keyword>
<proteinExistence type="inferred from homology"/>
<protein>
    <submittedName>
        <fullName evidence="4">Ribosomal protein L19</fullName>
    </submittedName>
</protein>
<dbReference type="PANTHER" id="PTHR15680">
    <property type="entry name" value="RIBOSOMAL PROTEIN L19"/>
    <property type="match status" value="1"/>
</dbReference>
<keyword evidence="2 4" id="KW-0689">Ribosomal protein</keyword>
<dbReference type="PRINTS" id="PR00061">
    <property type="entry name" value="RIBOSOMALL19"/>
</dbReference>
<dbReference type="PANTHER" id="PTHR15680:SF9">
    <property type="entry name" value="LARGE RIBOSOMAL SUBUNIT PROTEIN BL19M"/>
    <property type="match status" value="1"/>
</dbReference>
<sequence>MNMQHFDKKIYRQKLRFSIGDYIRVGFCFQEGDKKRIQFFEGIVLAIQGPFYDKKIILRKPGTYSLERIFAWNSPQIQNFKILQAQKFRRSKLFYLRRRTSKFIK</sequence>
<dbReference type="AlphaFoldDB" id="A0A386B1V4"/>
<evidence type="ECO:0000313" key="4">
    <source>
        <dbReference type="EMBL" id="AYC65685.1"/>
    </source>
</evidence>
<dbReference type="GO" id="GO:0005762">
    <property type="term" value="C:mitochondrial large ribosomal subunit"/>
    <property type="evidence" value="ECO:0007669"/>
    <property type="project" value="TreeGrafter"/>
</dbReference>
<organism evidence="4">
    <name type="scientific">Udotea flabellum</name>
    <dbReference type="NCBI Taxonomy" id="170437"/>
    <lineage>
        <taxon>Eukaryota</taxon>
        <taxon>Viridiplantae</taxon>
        <taxon>Chlorophyta</taxon>
        <taxon>core chlorophytes</taxon>
        <taxon>Ulvophyceae</taxon>
        <taxon>TCBD clade</taxon>
        <taxon>Bryopsidales</taxon>
        <taxon>Halimedineae</taxon>
        <taxon>Halimedaceae</taxon>
        <taxon>Udoteae</taxon>
        <taxon>Udotea</taxon>
    </lineage>
</organism>
<dbReference type="InterPro" id="IPR001857">
    <property type="entry name" value="Ribosomal_bL19"/>
</dbReference>
<gene>
    <name evidence="4" type="primary">rpl19</name>
</gene>
<keyword evidence="4" id="KW-0150">Chloroplast</keyword>
<reference evidence="4" key="1">
    <citation type="submission" date="2018-07" db="EMBL/GenBank/DDBJ databases">
        <authorList>
            <person name="Quirk P.G."/>
            <person name="Krulwich T.A."/>
        </authorList>
    </citation>
    <scope>NUCLEOTIDE SEQUENCE</scope>
</reference>
<dbReference type="GO" id="GO:0006412">
    <property type="term" value="P:translation"/>
    <property type="evidence" value="ECO:0007669"/>
    <property type="project" value="InterPro"/>
</dbReference>
<evidence type="ECO:0000256" key="2">
    <source>
        <dbReference type="ARBA" id="ARBA00022980"/>
    </source>
</evidence>
<dbReference type="EMBL" id="MH591112">
    <property type="protein sequence ID" value="AYC65685.1"/>
    <property type="molecule type" value="Genomic_DNA"/>
</dbReference>
<evidence type="ECO:0000256" key="3">
    <source>
        <dbReference type="ARBA" id="ARBA00023274"/>
    </source>
</evidence>